<dbReference type="EMBL" id="VAUV01000016">
    <property type="protein sequence ID" value="TLD69044.1"/>
    <property type="molecule type" value="Genomic_DNA"/>
</dbReference>
<dbReference type="SUPFAM" id="SSF56300">
    <property type="entry name" value="Metallo-dependent phosphatases"/>
    <property type="match status" value="1"/>
</dbReference>
<evidence type="ECO:0000313" key="4">
    <source>
        <dbReference type="EMBL" id="TLD69044.1"/>
    </source>
</evidence>
<keyword evidence="1" id="KW-0732">Signal</keyword>
<sequence>MMLSSSNLSRRRLLKQTFAFSASAMLGRSVMGQADALVPVAPGEHLLMIGDWGAKETKGQEAVASGMKKFLDEQKIKPGAMFLLGDNFYGSMKGGVKSERWKVQFSEMYPRSHFDCRCYAVLGNHDYGDDPKRSLEAQLGYAKENPGTRWTMPSKRYAFDYPTVNPLMRVVAVDSNWRDMKPEEIAEQNQWLEDELKRARSTPWVVVMGHHPLYSNGQHGDSEALIDAWGPLFEEHRVDFYFCGHDHDLQHMEFEGLKTSFVLSGGGGARVRELRKVRSGHYAKSVYGFTHLHVTAESFSVQHVDANRNRLHAFSKTLDGVVTIV</sequence>
<reference evidence="4 5" key="1">
    <citation type="submission" date="2019-05" db="EMBL/GenBank/DDBJ databases">
        <title>Verrucobacter flavum gen. nov., sp. nov. a new member of the family Verrucomicrobiaceae.</title>
        <authorList>
            <person name="Szuroczki S."/>
            <person name="Abbaszade G."/>
            <person name="Szabo A."/>
            <person name="Felfoldi T."/>
            <person name="Schumann P."/>
            <person name="Boka K."/>
            <person name="Keki Z."/>
            <person name="Toumi M."/>
            <person name="Toth E."/>
        </authorList>
    </citation>
    <scope>NUCLEOTIDE SEQUENCE [LARGE SCALE GENOMIC DNA]</scope>
    <source>
        <strain evidence="4 5">MG-N-17</strain>
    </source>
</reference>
<dbReference type="Pfam" id="PF00149">
    <property type="entry name" value="Metallophos"/>
    <property type="match status" value="1"/>
</dbReference>
<evidence type="ECO:0000313" key="5">
    <source>
        <dbReference type="Proteomes" id="UP000306196"/>
    </source>
</evidence>
<gene>
    <name evidence="4" type="ORF">FEM03_19440</name>
</gene>
<dbReference type="InterPro" id="IPR051558">
    <property type="entry name" value="Metallophosphoesterase_PAP"/>
</dbReference>
<dbReference type="InterPro" id="IPR029052">
    <property type="entry name" value="Metallo-depent_PP-like"/>
</dbReference>
<keyword evidence="2" id="KW-0378">Hydrolase</keyword>
<evidence type="ECO:0000259" key="3">
    <source>
        <dbReference type="Pfam" id="PF00149"/>
    </source>
</evidence>
<protein>
    <submittedName>
        <fullName evidence="4">Acid phosphatase</fullName>
    </submittedName>
</protein>
<dbReference type="Proteomes" id="UP000306196">
    <property type="component" value="Unassembled WGS sequence"/>
</dbReference>
<comment type="caution">
    <text evidence="4">The sequence shown here is derived from an EMBL/GenBank/DDBJ whole genome shotgun (WGS) entry which is preliminary data.</text>
</comment>
<dbReference type="Gene3D" id="3.60.21.10">
    <property type="match status" value="1"/>
</dbReference>
<dbReference type="InterPro" id="IPR006311">
    <property type="entry name" value="TAT_signal"/>
</dbReference>
<dbReference type="RefSeq" id="WP_138087968.1">
    <property type="nucleotide sequence ID" value="NZ_VAUV01000016.1"/>
</dbReference>
<accession>A0A5R8K9R0</accession>
<proteinExistence type="predicted"/>
<dbReference type="GO" id="GO:0016787">
    <property type="term" value="F:hydrolase activity"/>
    <property type="evidence" value="ECO:0007669"/>
    <property type="project" value="UniProtKB-KW"/>
</dbReference>
<feature type="domain" description="Calcineurin-like phosphoesterase" evidence="3">
    <location>
        <begin position="47"/>
        <end position="248"/>
    </location>
</feature>
<dbReference type="AlphaFoldDB" id="A0A5R8K9R0"/>
<evidence type="ECO:0000256" key="2">
    <source>
        <dbReference type="ARBA" id="ARBA00022801"/>
    </source>
</evidence>
<dbReference type="PANTHER" id="PTHR10161:SF14">
    <property type="entry name" value="TARTRATE-RESISTANT ACID PHOSPHATASE TYPE 5"/>
    <property type="match status" value="1"/>
</dbReference>
<organism evidence="4 5">
    <name type="scientific">Phragmitibacter flavus</name>
    <dbReference type="NCBI Taxonomy" id="2576071"/>
    <lineage>
        <taxon>Bacteria</taxon>
        <taxon>Pseudomonadati</taxon>
        <taxon>Verrucomicrobiota</taxon>
        <taxon>Verrucomicrobiia</taxon>
        <taxon>Verrucomicrobiales</taxon>
        <taxon>Verrucomicrobiaceae</taxon>
        <taxon>Phragmitibacter</taxon>
    </lineage>
</organism>
<keyword evidence="5" id="KW-1185">Reference proteome</keyword>
<dbReference type="PANTHER" id="PTHR10161">
    <property type="entry name" value="TARTRATE-RESISTANT ACID PHOSPHATASE TYPE 5"/>
    <property type="match status" value="1"/>
</dbReference>
<name>A0A5R8K9R0_9BACT</name>
<dbReference type="PROSITE" id="PS51318">
    <property type="entry name" value="TAT"/>
    <property type="match status" value="1"/>
</dbReference>
<dbReference type="InterPro" id="IPR004843">
    <property type="entry name" value="Calcineurin-like_PHP"/>
</dbReference>
<evidence type="ECO:0000256" key="1">
    <source>
        <dbReference type="ARBA" id="ARBA00022729"/>
    </source>
</evidence>
<dbReference type="OrthoDB" id="9809781at2"/>